<evidence type="ECO:0000313" key="7">
    <source>
        <dbReference type="Proteomes" id="UP000266313"/>
    </source>
</evidence>
<reference evidence="6 7" key="1">
    <citation type="submission" date="2016-12" db="EMBL/GenBank/DDBJ databases">
        <title>Genome sequencing of Methylocaldum marinum.</title>
        <authorList>
            <person name="Takeuchi M."/>
            <person name="Kamagata Y."/>
            <person name="Hiraoka S."/>
            <person name="Oshima K."/>
            <person name="Hattori M."/>
            <person name="Iwasaki W."/>
        </authorList>
    </citation>
    <scope>NUCLEOTIDE SEQUENCE [LARGE SCALE GENOMIC DNA]</scope>
    <source>
        <strain evidence="6 7">S8</strain>
    </source>
</reference>
<dbReference type="InterPro" id="IPR006357">
    <property type="entry name" value="HAD-SF_hydro_IIA"/>
</dbReference>
<evidence type="ECO:0000256" key="3">
    <source>
        <dbReference type="ARBA" id="ARBA00022723"/>
    </source>
</evidence>
<dbReference type="KEGG" id="mmai:sS8_3985"/>
<keyword evidence="6" id="KW-0378">Hydrolase</keyword>
<evidence type="ECO:0000256" key="4">
    <source>
        <dbReference type="ARBA" id="ARBA00022842"/>
    </source>
</evidence>
<dbReference type="Pfam" id="PF13344">
    <property type="entry name" value="Hydrolase_6"/>
    <property type="match status" value="1"/>
</dbReference>
<gene>
    <name evidence="6" type="ORF">sS8_3985</name>
</gene>
<protein>
    <recommendedName>
        <fullName evidence="5">Haloacid dehalogenase-like hydrolase domain-containing protein 2</fullName>
    </recommendedName>
</protein>
<keyword evidence="7" id="KW-1185">Reference proteome</keyword>
<proteinExistence type="inferred from homology"/>
<dbReference type="Pfam" id="PF13242">
    <property type="entry name" value="Hydrolase_like"/>
    <property type="match status" value="1"/>
</dbReference>
<dbReference type="AlphaFoldDB" id="A0A250KWL3"/>
<dbReference type="GO" id="GO:0046872">
    <property type="term" value="F:metal ion binding"/>
    <property type="evidence" value="ECO:0007669"/>
    <property type="project" value="UniProtKB-KW"/>
</dbReference>
<dbReference type="OrthoDB" id="148966at2"/>
<dbReference type="Proteomes" id="UP000266313">
    <property type="component" value="Chromosome"/>
</dbReference>
<dbReference type="NCBIfam" id="TIGR01458">
    <property type="entry name" value="HAD-SF-IIA-hyp3"/>
    <property type="match status" value="1"/>
</dbReference>
<dbReference type="EMBL" id="AP017928">
    <property type="protein sequence ID" value="BBA35916.1"/>
    <property type="molecule type" value="Genomic_DNA"/>
</dbReference>
<keyword evidence="4" id="KW-0460">Magnesium</keyword>
<organism evidence="6 7">
    <name type="scientific">Methylocaldum marinum</name>
    <dbReference type="NCBI Taxonomy" id="1432792"/>
    <lineage>
        <taxon>Bacteria</taxon>
        <taxon>Pseudomonadati</taxon>
        <taxon>Pseudomonadota</taxon>
        <taxon>Gammaproteobacteria</taxon>
        <taxon>Methylococcales</taxon>
        <taxon>Methylococcaceae</taxon>
        <taxon>Methylocaldum</taxon>
    </lineage>
</organism>
<name>A0A250KWL3_9GAMM</name>
<dbReference type="Gene3D" id="3.40.50.1000">
    <property type="entry name" value="HAD superfamily/HAD-like"/>
    <property type="match status" value="2"/>
</dbReference>
<dbReference type="SUPFAM" id="SSF56784">
    <property type="entry name" value="HAD-like"/>
    <property type="match status" value="1"/>
</dbReference>
<dbReference type="InterPro" id="IPR036412">
    <property type="entry name" value="HAD-like_sf"/>
</dbReference>
<dbReference type="GO" id="GO:0005737">
    <property type="term" value="C:cytoplasm"/>
    <property type="evidence" value="ECO:0007669"/>
    <property type="project" value="TreeGrafter"/>
</dbReference>
<dbReference type="NCBIfam" id="TIGR01460">
    <property type="entry name" value="HAD-SF-IIA"/>
    <property type="match status" value="1"/>
</dbReference>
<dbReference type="PANTHER" id="PTHR19288">
    <property type="entry name" value="4-NITROPHENYLPHOSPHATASE-RELATED"/>
    <property type="match status" value="1"/>
</dbReference>
<sequence>MNSELGTSDSITGVKGILFDLDGVLCVGSRAIEGAPDAIRRIRAEGYPFRIITNTSTQALASLHEKLRKLGFDIGPAEILSAPQAVLGYLKRRGSPLCALLLTEDVKRDFAGVAEVDIEQAEYIVVGDIGENWSYGLLNRAFNRLMQGAGLVAVHKSRFWQTETGLRMDIGGFVAALEYCSGVEATLMGKPSPDFFRIALEDMGVNAGEAAIVGDDIDSDIGGGQKAGLTGILVKTGKYRDRYVQTSSIRPDRIIDSVNELPALLGL</sequence>
<dbReference type="RefSeq" id="WP_119631183.1">
    <property type="nucleotide sequence ID" value="NZ_AP017928.1"/>
</dbReference>
<evidence type="ECO:0000256" key="2">
    <source>
        <dbReference type="ARBA" id="ARBA00007958"/>
    </source>
</evidence>
<accession>A0A250KWL3</accession>
<comment type="similarity">
    <text evidence="2">Belongs to the HAD-like hydrolase superfamily.</text>
</comment>
<keyword evidence="3" id="KW-0479">Metal-binding</keyword>
<dbReference type="PANTHER" id="PTHR19288:SF46">
    <property type="entry name" value="HALOACID DEHALOGENASE-LIKE HYDROLASE DOMAIN-CONTAINING PROTEIN 2"/>
    <property type="match status" value="1"/>
</dbReference>
<dbReference type="InterPro" id="IPR023214">
    <property type="entry name" value="HAD_sf"/>
</dbReference>
<dbReference type="InterPro" id="IPR006355">
    <property type="entry name" value="LHPP/HDHD2"/>
</dbReference>
<comment type="cofactor">
    <cofactor evidence="1">
        <name>Mg(2+)</name>
        <dbReference type="ChEBI" id="CHEBI:18420"/>
    </cofactor>
</comment>
<evidence type="ECO:0000313" key="6">
    <source>
        <dbReference type="EMBL" id="BBA35916.1"/>
    </source>
</evidence>
<evidence type="ECO:0000256" key="1">
    <source>
        <dbReference type="ARBA" id="ARBA00001946"/>
    </source>
</evidence>
<dbReference type="GO" id="GO:0016791">
    <property type="term" value="F:phosphatase activity"/>
    <property type="evidence" value="ECO:0007669"/>
    <property type="project" value="InterPro"/>
</dbReference>
<evidence type="ECO:0000256" key="5">
    <source>
        <dbReference type="ARBA" id="ARBA00039666"/>
    </source>
</evidence>